<dbReference type="Proteomes" id="UP000299102">
    <property type="component" value="Unassembled WGS sequence"/>
</dbReference>
<evidence type="ECO:0000313" key="2">
    <source>
        <dbReference type="Proteomes" id="UP000299102"/>
    </source>
</evidence>
<organism evidence="1 2">
    <name type="scientific">Eumeta variegata</name>
    <name type="common">Bagworm moth</name>
    <name type="synonym">Eumeta japonica</name>
    <dbReference type="NCBI Taxonomy" id="151549"/>
    <lineage>
        <taxon>Eukaryota</taxon>
        <taxon>Metazoa</taxon>
        <taxon>Ecdysozoa</taxon>
        <taxon>Arthropoda</taxon>
        <taxon>Hexapoda</taxon>
        <taxon>Insecta</taxon>
        <taxon>Pterygota</taxon>
        <taxon>Neoptera</taxon>
        <taxon>Endopterygota</taxon>
        <taxon>Lepidoptera</taxon>
        <taxon>Glossata</taxon>
        <taxon>Ditrysia</taxon>
        <taxon>Tineoidea</taxon>
        <taxon>Psychidae</taxon>
        <taxon>Oiketicinae</taxon>
        <taxon>Eumeta</taxon>
    </lineage>
</organism>
<dbReference type="EMBL" id="BGZK01001939">
    <property type="protein sequence ID" value="GBP88506.1"/>
    <property type="molecule type" value="Genomic_DNA"/>
</dbReference>
<gene>
    <name evidence="1" type="ORF">EVAR_100658_1</name>
</gene>
<evidence type="ECO:0000313" key="1">
    <source>
        <dbReference type="EMBL" id="GBP88506.1"/>
    </source>
</evidence>
<name>A0A4C1ZJ41_EUMVA</name>
<reference evidence="1 2" key="1">
    <citation type="journal article" date="2019" name="Commun. Biol.">
        <title>The bagworm genome reveals a unique fibroin gene that provides high tensile strength.</title>
        <authorList>
            <person name="Kono N."/>
            <person name="Nakamura H."/>
            <person name="Ohtoshi R."/>
            <person name="Tomita M."/>
            <person name="Numata K."/>
            <person name="Arakawa K."/>
        </authorList>
    </citation>
    <scope>NUCLEOTIDE SEQUENCE [LARGE SCALE GENOMIC DNA]</scope>
</reference>
<dbReference type="AlphaFoldDB" id="A0A4C1ZJ41"/>
<protein>
    <submittedName>
        <fullName evidence="1">Uncharacterized protein</fullName>
    </submittedName>
</protein>
<accession>A0A4C1ZJ41</accession>
<proteinExistence type="predicted"/>
<keyword evidence="2" id="KW-1185">Reference proteome</keyword>
<comment type="caution">
    <text evidence="1">The sequence shown here is derived from an EMBL/GenBank/DDBJ whole genome shotgun (WGS) entry which is preliminary data.</text>
</comment>
<sequence length="126" mass="14171">MMRFCKRLRQSDCYRSAVTSARDGAPGAECPALAARAHSRLLYQRALLVMYTNATETVCDKRRLERRTESMGVDDYSACVLRPDSPFLDSSRKGPELIGVFASGEEEYHFILILKKLAGQFFDTAP</sequence>